<comment type="caution">
    <text evidence="1">The sequence shown here is derived from an EMBL/GenBank/DDBJ whole genome shotgun (WGS) entry which is preliminary data.</text>
</comment>
<reference evidence="1 2" key="1">
    <citation type="submission" date="2016-02" db="EMBL/GenBank/DDBJ databases">
        <title>Genome analysis of coral dinoflagellate symbionts highlights evolutionary adaptations to a symbiotic lifestyle.</title>
        <authorList>
            <person name="Aranda M."/>
            <person name="Li Y."/>
            <person name="Liew Y.J."/>
            <person name="Baumgarten S."/>
            <person name="Simakov O."/>
            <person name="Wilson M."/>
            <person name="Piel J."/>
            <person name="Ashoor H."/>
            <person name="Bougouffa S."/>
            <person name="Bajic V.B."/>
            <person name="Ryu T."/>
            <person name="Ravasi T."/>
            <person name="Bayer T."/>
            <person name="Micklem G."/>
            <person name="Kim H."/>
            <person name="Bhak J."/>
            <person name="Lajeunesse T.C."/>
            <person name="Voolstra C.R."/>
        </authorList>
    </citation>
    <scope>NUCLEOTIDE SEQUENCE [LARGE SCALE GENOMIC DNA]</scope>
    <source>
        <strain evidence="1 2">CCMP2467</strain>
    </source>
</reference>
<sequence length="300" mass="33598">MPITFLDTVMRAAHSSASTDCLMSPTCSRVDRSQEKGDNFMNQLLSRPSRRRLHEASPHYVSPGDRFRNQAPLRGFPHKDAVHMDTRLTERLREQTFSSVEPTRRRQRAAKAPMAGQGAYGYNSPYGYAYSGYATPGAATRSAASSPYQGSAYSQYGGVPTDLYPQEPASESLKIYSDLFEEVIERDRVFGSLLRKVKAAYDSHLTREVGAVPPMPGVAESLPQALPRGLASEPVLAPEASQVDASQPWELHRENQALKDLIERLHMELEVAVKREQRWKNKASKLKAPSWKCNNKFEEL</sequence>
<gene>
    <name evidence="1" type="ORF">AK812_SmicGene29830</name>
</gene>
<name>A0A1Q9D0S7_SYMMI</name>
<accession>A0A1Q9D0S7</accession>
<evidence type="ECO:0000313" key="1">
    <source>
        <dbReference type="EMBL" id="OLP88773.1"/>
    </source>
</evidence>
<dbReference type="AlphaFoldDB" id="A0A1Q9D0S7"/>
<dbReference type="OrthoDB" id="443116at2759"/>
<evidence type="ECO:0000313" key="2">
    <source>
        <dbReference type="Proteomes" id="UP000186817"/>
    </source>
</evidence>
<keyword evidence="2" id="KW-1185">Reference proteome</keyword>
<dbReference type="EMBL" id="LSRX01000795">
    <property type="protein sequence ID" value="OLP88773.1"/>
    <property type="molecule type" value="Genomic_DNA"/>
</dbReference>
<proteinExistence type="predicted"/>
<protein>
    <submittedName>
        <fullName evidence="1">Uncharacterized protein</fullName>
    </submittedName>
</protein>
<dbReference type="Proteomes" id="UP000186817">
    <property type="component" value="Unassembled WGS sequence"/>
</dbReference>
<organism evidence="1 2">
    <name type="scientific">Symbiodinium microadriaticum</name>
    <name type="common">Dinoflagellate</name>
    <name type="synonym">Zooxanthella microadriatica</name>
    <dbReference type="NCBI Taxonomy" id="2951"/>
    <lineage>
        <taxon>Eukaryota</taxon>
        <taxon>Sar</taxon>
        <taxon>Alveolata</taxon>
        <taxon>Dinophyceae</taxon>
        <taxon>Suessiales</taxon>
        <taxon>Symbiodiniaceae</taxon>
        <taxon>Symbiodinium</taxon>
    </lineage>
</organism>